<dbReference type="AlphaFoldDB" id="A0A4R7S0N5"/>
<evidence type="ECO:0000256" key="1">
    <source>
        <dbReference type="SAM" id="SignalP"/>
    </source>
</evidence>
<protein>
    <submittedName>
        <fullName evidence="2">Uncharacterized protein</fullName>
    </submittedName>
</protein>
<evidence type="ECO:0000313" key="2">
    <source>
        <dbReference type="EMBL" id="TDU71219.1"/>
    </source>
</evidence>
<feature type="chain" id="PRO_5020341318" evidence="1">
    <location>
        <begin position="32"/>
        <end position="227"/>
    </location>
</feature>
<sequence length="227" mass="25129">MKTPMRPLMFLLMLCSLMLCQCTTISPEAKANIKKVVVATNVGHKVTRQKVGFTAFGNSAISSIETPELRSEVQKMLKAEISSRFPTTVFASEQPPPNPKSMFGKYPDYKTWAKNLAAKYQADAVLLITGIYGYPYAAPSYMTAEGMGIWHIGDNAVVENYTYISLMDAVTGNRLAFSTRMYGGQTIKVPALDNFNDYTSAEKTRLIQACVEEFRLDLKAYLDGSGL</sequence>
<proteinExistence type="predicted"/>
<accession>A0A4R7S0N5</accession>
<dbReference type="RefSeq" id="WP_133795390.1">
    <property type="nucleotide sequence ID" value="NZ_SOCA01000003.1"/>
</dbReference>
<dbReference type="EMBL" id="SOCA01000003">
    <property type="protein sequence ID" value="TDU71219.1"/>
    <property type="molecule type" value="Genomic_DNA"/>
</dbReference>
<gene>
    <name evidence="2" type="ORF">EI77_02341</name>
</gene>
<evidence type="ECO:0000313" key="3">
    <source>
        <dbReference type="Proteomes" id="UP000295662"/>
    </source>
</evidence>
<feature type="signal peptide" evidence="1">
    <location>
        <begin position="1"/>
        <end position="31"/>
    </location>
</feature>
<dbReference type="Proteomes" id="UP000295662">
    <property type="component" value="Unassembled WGS sequence"/>
</dbReference>
<comment type="caution">
    <text evidence="2">The sequence shown here is derived from an EMBL/GenBank/DDBJ whole genome shotgun (WGS) entry which is preliminary data.</text>
</comment>
<organism evidence="2 3">
    <name type="scientific">Prosthecobacter fusiformis</name>
    <dbReference type="NCBI Taxonomy" id="48464"/>
    <lineage>
        <taxon>Bacteria</taxon>
        <taxon>Pseudomonadati</taxon>
        <taxon>Verrucomicrobiota</taxon>
        <taxon>Verrucomicrobiia</taxon>
        <taxon>Verrucomicrobiales</taxon>
        <taxon>Verrucomicrobiaceae</taxon>
        <taxon>Prosthecobacter</taxon>
    </lineage>
</organism>
<keyword evidence="1" id="KW-0732">Signal</keyword>
<keyword evidence="3" id="KW-1185">Reference proteome</keyword>
<reference evidence="2 3" key="1">
    <citation type="submission" date="2019-03" db="EMBL/GenBank/DDBJ databases">
        <title>Genomic Encyclopedia of Archaeal and Bacterial Type Strains, Phase II (KMG-II): from individual species to whole genera.</title>
        <authorList>
            <person name="Goeker M."/>
        </authorList>
    </citation>
    <scope>NUCLEOTIDE SEQUENCE [LARGE SCALE GENOMIC DNA]</scope>
    <source>
        <strain evidence="2 3">ATCC 25309</strain>
    </source>
</reference>
<name>A0A4R7S0N5_9BACT</name>